<organism evidence="3 4">
    <name type="scientific">Alienimonas chondri</name>
    <dbReference type="NCBI Taxonomy" id="2681879"/>
    <lineage>
        <taxon>Bacteria</taxon>
        <taxon>Pseudomonadati</taxon>
        <taxon>Planctomycetota</taxon>
        <taxon>Planctomycetia</taxon>
        <taxon>Planctomycetales</taxon>
        <taxon>Planctomycetaceae</taxon>
        <taxon>Alienimonas</taxon>
    </lineage>
</organism>
<keyword evidence="4" id="KW-1185">Reference proteome</keyword>
<keyword evidence="1" id="KW-0677">Repeat</keyword>
<protein>
    <recommendedName>
        <fullName evidence="2">Right handed beta helix domain-containing protein</fullName>
    </recommendedName>
</protein>
<dbReference type="InterPro" id="IPR051550">
    <property type="entry name" value="SCF-Subunits/Alg-Epimerases"/>
</dbReference>
<gene>
    <name evidence="3" type="ORF">LzC2_02710</name>
</gene>
<sequence length="1075" mass="109764">MSETIADRRRAAGFPVILTAVASLLFAGTAESRDIYVRKSGNDLLGLGTSILPFLTLGRAGSALLPGDRVFVGPGVYVENVTVSGSNCWGQPALWTAETAGSVTVEAKVAGSPALYVSGSSGHTFRGFAFKPHAAGVATDSAVILSNSNGVYLEDCACDGGRWGFVLHRTAAVLTDCRYSGAGDGVYCFEFSALEASRCKIAIGDEVHSGFFASDSQLTLADCGVVGGQQGVRYESGPGASLTDCTVMDAVFGCVLSGENAVLLRCDLLLCAIGLYLPSGAGPPPEVRESTIADGTVGIWTGRPSLTMRSVSITGHADAALRVATSTPAFQLDALDTVSASDNAFGIAWDGDANVSQTLTVSLQTWNDNRFHIETDNIETVDVRDVGLTNGDAGLRVTNAATVTLRDSAFLDHDAAANDGVGAVMQAPNVSVTGCSFDRGDDGLRLVDVTTSDIRNCTFRDCGRAALGLQNCVWNWGASDALTFARNQIAVSAVDSNWTVDGGVAGVAILGPAGAPDSRGLTDVAGVVTWRNVTVNDAGVGLESRTPVDVVIENCEAVGCSQYGLYIERDSGQTVPRPVVLNGFTATDCLTGVGYHRGADAAPGFGEVVLNDVTVLRTAALDGDGYLVGGAGIGVLLDQCPLDPALHTNLAVSGCSQGIFVAGEDAVITAPMNVQTNQCGVALFVTDGGATISDWVNAGNHQAVEIASGPGAVSLTGCQFTSRDSAASVLTSGPFAATNCTFASQTGDAMLLAGPPGEAVDGSLTDCVVGAAGLDGFHVSADAATGGAVTFTRCAVSDVGNDGFLIANGTMSTLIDCQVLGCGRDGFGMIAGDAVFAGCLASDVGRSGMQLSDCNAVLLDRCMVQQFGAATVGEGFTCIRCADVTLDRCVASSGPYDGLHVSDGGAGPVPSGSIEVLADNFLARHVGRGVHVGEGGRLTLRHATLDAVQTGLHLDGGEAKVINSVLVGGAYGVRRGAGTLNTDSVLMYGTVPAAGVVPGPNDLLDDPIFFDALSGDYRLAKGSPAINAGADLTGTVNVDLIGAIRPSFGRHDLGAYESHDPAGGLRILRWKPTAE</sequence>
<dbReference type="NCBIfam" id="NF041518">
    <property type="entry name" value="choice_anch_Q"/>
    <property type="match status" value="1"/>
</dbReference>
<dbReference type="PANTHER" id="PTHR22990:SF15">
    <property type="entry name" value="F-BOX ONLY PROTEIN 10"/>
    <property type="match status" value="1"/>
</dbReference>
<evidence type="ECO:0000259" key="2">
    <source>
        <dbReference type="Pfam" id="PF13229"/>
    </source>
</evidence>
<reference evidence="3 4" key="1">
    <citation type="journal article" date="2020" name="Syst. Appl. Microbiol.">
        <title>Alienimonas chondri sp. nov., a novel planctomycete isolated from the biofilm of the red alga Chondrus crispus.</title>
        <authorList>
            <person name="Vitorino I."/>
            <person name="Albuquerque L."/>
            <person name="Wiegand S."/>
            <person name="Kallscheuer N."/>
            <person name="da Costa M.S."/>
            <person name="Lobo-da-Cunha A."/>
            <person name="Jogler C."/>
            <person name="Lage O.M."/>
        </authorList>
    </citation>
    <scope>NUCLEOTIDE SEQUENCE [LARGE SCALE GENOMIC DNA]</scope>
    <source>
        <strain evidence="3 4">LzC2</strain>
    </source>
</reference>
<evidence type="ECO:0000313" key="4">
    <source>
        <dbReference type="Proteomes" id="UP000609651"/>
    </source>
</evidence>
<dbReference type="PANTHER" id="PTHR22990">
    <property type="entry name" value="F-BOX ONLY PROTEIN"/>
    <property type="match status" value="1"/>
</dbReference>
<evidence type="ECO:0000256" key="1">
    <source>
        <dbReference type="ARBA" id="ARBA00022737"/>
    </source>
</evidence>
<dbReference type="Gene3D" id="2.160.20.10">
    <property type="entry name" value="Single-stranded right-handed beta-helix, Pectin lyase-like"/>
    <property type="match status" value="3"/>
</dbReference>
<dbReference type="SMART" id="SM00710">
    <property type="entry name" value="PbH1"/>
    <property type="match status" value="15"/>
</dbReference>
<dbReference type="InterPro" id="IPR006626">
    <property type="entry name" value="PbH1"/>
</dbReference>
<dbReference type="InterPro" id="IPR012334">
    <property type="entry name" value="Pectin_lyas_fold"/>
</dbReference>
<dbReference type="RefSeq" id="WP_171182933.1">
    <property type="nucleotide sequence ID" value="NZ_WTPX01000005.1"/>
</dbReference>
<dbReference type="Pfam" id="PF13229">
    <property type="entry name" value="Beta_helix"/>
    <property type="match status" value="3"/>
</dbReference>
<dbReference type="InterPro" id="IPR059226">
    <property type="entry name" value="Choice_anch_Q_dom"/>
</dbReference>
<name>A0ABX1V874_9PLAN</name>
<comment type="caution">
    <text evidence="3">The sequence shown here is derived from an EMBL/GenBank/DDBJ whole genome shotgun (WGS) entry which is preliminary data.</text>
</comment>
<feature type="domain" description="Right handed beta helix" evidence="2">
    <location>
        <begin position="784"/>
        <end position="906"/>
    </location>
</feature>
<dbReference type="InterPro" id="IPR011050">
    <property type="entry name" value="Pectin_lyase_fold/virulence"/>
</dbReference>
<proteinExistence type="predicted"/>
<dbReference type="Proteomes" id="UP000609651">
    <property type="component" value="Unassembled WGS sequence"/>
</dbReference>
<feature type="domain" description="Right handed beta helix" evidence="2">
    <location>
        <begin position="116"/>
        <end position="261"/>
    </location>
</feature>
<dbReference type="SUPFAM" id="SSF51126">
    <property type="entry name" value="Pectin lyase-like"/>
    <property type="match status" value="3"/>
</dbReference>
<dbReference type="InterPro" id="IPR039448">
    <property type="entry name" value="Beta_helix"/>
</dbReference>
<accession>A0ABX1V874</accession>
<dbReference type="EMBL" id="WTPX01000005">
    <property type="protein sequence ID" value="NNJ24221.1"/>
    <property type="molecule type" value="Genomic_DNA"/>
</dbReference>
<feature type="domain" description="Right handed beta helix" evidence="2">
    <location>
        <begin position="384"/>
        <end position="473"/>
    </location>
</feature>
<evidence type="ECO:0000313" key="3">
    <source>
        <dbReference type="EMBL" id="NNJ24221.1"/>
    </source>
</evidence>